<name>A0A9P6CN16_9AGAR</name>
<organism evidence="2 3">
    <name type="scientific">Pholiota conissans</name>
    <dbReference type="NCBI Taxonomy" id="109636"/>
    <lineage>
        <taxon>Eukaryota</taxon>
        <taxon>Fungi</taxon>
        <taxon>Dikarya</taxon>
        <taxon>Basidiomycota</taxon>
        <taxon>Agaricomycotina</taxon>
        <taxon>Agaricomycetes</taxon>
        <taxon>Agaricomycetidae</taxon>
        <taxon>Agaricales</taxon>
        <taxon>Agaricineae</taxon>
        <taxon>Strophariaceae</taxon>
        <taxon>Pholiota</taxon>
    </lineage>
</organism>
<accession>A0A9P6CN16</accession>
<feature type="compositionally biased region" description="Low complexity" evidence="1">
    <location>
        <begin position="142"/>
        <end position="152"/>
    </location>
</feature>
<reference evidence="2" key="1">
    <citation type="submission" date="2020-11" db="EMBL/GenBank/DDBJ databases">
        <authorList>
            <consortium name="DOE Joint Genome Institute"/>
            <person name="Ahrendt S."/>
            <person name="Riley R."/>
            <person name="Andreopoulos W."/>
            <person name="Labutti K."/>
            <person name="Pangilinan J."/>
            <person name="Ruiz-Duenas F.J."/>
            <person name="Barrasa J.M."/>
            <person name="Sanchez-Garcia M."/>
            <person name="Camarero S."/>
            <person name="Miyauchi S."/>
            <person name="Serrano A."/>
            <person name="Linde D."/>
            <person name="Babiker R."/>
            <person name="Drula E."/>
            <person name="Ayuso-Fernandez I."/>
            <person name="Pacheco R."/>
            <person name="Padilla G."/>
            <person name="Ferreira P."/>
            <person name="Barriuso J."/>
            <person name="Kellner H."/>
            <person name="Castanera R."/>
            <person name="Alfaro M."/>
            <person name="Ramirez L."/>
            <person name="Pisabarro A.G."/>
            <person name="Kuo A."/>
            <person name="Tritt A."/>
            <person name="Lipzen A."/>
            <person name="He G."/>
            <person name="Yan M."/>
            <person name="Ng V."/>
            <person name="Cullen D."/>
            <person name="Martin F."/>
            <person name="Rosso M.-N."/>
            <person name="Henrissat B."/>
            <person name="Hibbett D."/>
            <person name="Martinez A.T."/>
            <person name="Grigoriev I.V."/>
        </authorList>
    </citation>
    <scope>NUCLEOTIDE SEQUENCE</scope>
    <source>
        <strain evidence="2">CIRM-BRFM 674</strain>
    </source>
</reference>
<gene>
    <name evidence="2" type="ORF">BDN70DRAFT_423390</name>
</gene>
<dbReference type="OrthoDB" id="3256715at2759"/>
<comment type="caution">
    <text evidence="2">The sequence shown here is derived from an EMBL/GenBank/DDBJ whole genome shotgun (WGS) entry which is preliminary data.</text>
</comment>
<dbReference type="EMBL" id="MU155483">
    <property type="protein sequence ID" value="KAF9472956.1"/>
    <property type="molecule type" value="Genomic_DNA"/>
</dbReference>
<keyword evidence="3" id="KW-1185">Reference proteome</keyword>
<protein>
    <submittedName>
        <fullName evidence="2">Uncharacterized protein</fullName>
    </submittedName>
</protein>
<proteinExistence type="predicted"/>
<sequence length="152" mass="17394">MKIEWASHFNPDGTRRRPPPSTMHGWLAKMRGTLIGNEELRSRGMREMREAAARRKRHAEAKRLHAATGKSIFSVFGFRGSSTTHQVPHAKPRVLQQQRAPPSRRTTHDSTRSGHLSRPPPRPSGTSNRTSHRRRTQDSYTSQSGQRRSSRR</sequence>
<feature type="region of interest" description="Disordered" evidence="1">
    <location>
        <begin position="1"/>
        <end position="25"/>
    </location>
</feature>
<evidence type="ECO:0000256" key="1">
    <source>
        <dbReference type="SAM" id="MobiDB-lite"/>
    </source>
</evidence>
<dbReference type="AlphaFoldDB" id="A0A9P6CN16"/>
<dbReference type="Proteomes" id="UP000807469">
    <property type="component" value="Unassembled WGS sequence"/>
</dbReference>
<evidence type="ECO:0000313" key="2">
    <source>
        <dbReference type="EMBL" id="KAF9472956.1"/>
    </source>
</evidence>
<evidence type="ECO:0000313" key="3">
    <source>
        <dbReference type="Proteomes" id="UP000807469"/>
    </source>
</evidence>
<feature type="region of interest" description="Disordered" evidence="1">
    <location>
        <begin position="46"/>
        <end position="152"/>
    </location>
</feature>